<evidence type="ECO:0000313" key="6">
    <source>
        <dbReference type="EMBL" id="MBW4658330.1"/>
    </source>
</evidence>
<dbReference type="PRINTS" id="PR00039">
    <property type="entry name" value="HTHLYSR"/>
</dbReference>
<evidence type="ECO:0000256" key="2">
    <source>
        <dbReference type="ARBA" id="ARBA00023015"/>
    </source>
</evidence>
<dbReference type="Pfam" id="PF03466">
    <property type="entry name" value="LysR_substrate"/>
    <property type="match status" value="1"/>
</dbReference>
<dbReference type="PANTHER" id="PTHR30419:SF8">
    <property type="entry name" value="NITROGEN ASSIMILATION TRANSCRIPTIONAL ACTIVATOR-RELATED"/>
    <property type="match status" value="1"/>
</dbReference>
<dbReference type="InterPro" id="IPR036390">
    <property type="entry name" value="WH_DNA-bd_sf"/>
</dbReference>
<reference evidence="6" key="1">
    <citation type="submission" date="2021-05" db="EMBL/GenBank/DDBJ databases">
        <authorList>
            <person name="Pietrasiak N."/>
            <person name="Ward R."/>
            <person name="Stajich J.E."/>
            <person name="Kurbessoian T."/>
        </authorList>
    </citation>
    <scope>NUCLEOTIDE SEQUENCE</scope>
    <source>
        <strain evidence="6">UHER 2000/2452</strain>
    </source>
</reference>
<sequence>MNLEGIKLSQLRALVAVAEYGNFSEAALSLALSQSAISHAIATLEEELGITLFSRGRHGATLTPAGERILKLAQEMLQLLKSMGKEANIVRGLEGGEVRLACFRSVATHVLPGVIAQFHQRYPAIALTINEFSGGAQVEQELREGRVGIGITLLPLSEEFESWELLRDQYIVIFPPRYKVPDAPTWGQISRYPLILPPEDDTCRSQIQQHLGSLEQSLKPAYEVREDSTIVSMVRQGLGISMLPRLAAEPLPTGVQTRPLPVPLERVIGVATLANAAQPPAVYAFLDTLREMRRSGQLITEGSDESRKHQVTPA</sequence>
<evidence type="ECO:0000259" key="5">
    <source>
        <dbReference type="PROSITE" id="PS50931"/>
    </source>
</evidence>
<dbReference type="Gene3D" id="3.40.190.290">
    <property type="match status" value="1"/>
</dbReference>
<keyword evidence="3" id="KW-0238">DNA-binding</keyword>
<dbReference type="EMBL" id="JAHHHD010000005">
    <property type="protein sequence ID" value="MBW4658330.1"/>
    <property type="molecule type" value="Genomic_DNA"/>
</dbReference>
<proteinExistence type="inferred from homology"/>
<dbReference type="InterPro" id="IPR050950">
    <property type="entry name" value="HTH-type_LysR_regulators"/>
</dbReference>
<gene>
    <name evidence="6" type="ORF">KME15_06625</name>
</gene>
<reference evidence="6" key="2">
    <citation type="journal article" date="2022" name="Microbiol. Resour. Announc.">
        <title>Metagenome Sequencing to Explore Phylogenomics of Terrestrial Cyanobacteria.</title>
        <authorList>
            <person name="Ward R.D."/>
            <person name="Stajich J.E."/>
            <person name="Johansen J.R."/>
            <person name="Huntemann M."/>
            <person name="Clum A."/>
            <person name="Foster B."/>
            <person name="Foster B."/>
            <person name="Roux S."/>
            <person name="Palaniappan K."/>
            <person name="Varghese N."/>
            <person name="Mukherjee S."/>
            <person name="Reddy T.B.K."/>
            <person name="Daum C."/>
            <person name="Copeland A."/>
            <person name="Chen I.A."/>
            <person name="Ivanova N.N."/>
            <person name="Kyrpides N.C."/>
            <person name="Shapiro N."/>
            <person name="Eloe-Fadrosh E.A."/>
            <person name="Pietrasiak N."/>
        </authorList>
    </citation>
    <scope>NUCLEOTIDE SEQUENCE</scope>
    <source>
        <strain evidence="6">UHER 2000/2452</strain>
    </source>
</reference>
<keyword evidence="4" id="KW-0804">Transcription</keyword>
<evidence type="ECO:0000256" key="3">
    <source>
        <dbReference type="ARBA" id="ARBA00023125"/>
    </source>
</evidence>
<dbReference type="SUPFAM" id="SSF46785">
    <property type="entry name" value="Winged helix' DNA-binding domain"/>
    <property type="match status" value="1"/>
</dbReference>
<dbReference type="GO" id="GO:0003677">
    <property type="term" value="F:DNA binding"/>
    <property type="evidence" value="ECO:0007669"/>
    <property type="project" value="UniProtKB-KW"/>
</dbReference>
<dbReference type="Gene3D" id="1.10.10.10">
    <property type="entry name" value="Winged helix-like DNA-binding domain superfamily/Winged helix DNA-binding domain"/>
    <property type="match status" value="1"/>
</dbReference>
<dbReference type="FunFam" id="1.10.10.10:FF:000001">
    <property type="entry name" value="LysR family transcriptional regulator"/>
    <property type="match status" value="1"/>
</dbReference>
<dbReference type="InterPro" id="IPR000847">
    <property type="entry name" value="LysR_HTH_N"/>
</dbReference>
<comment type="caution">
    <text evidence="6">The sequence shown here is derived from an EMBL/GenBank/DDBJ whole genome shotgun (WGS) entry which is preliminary data.</text>
</comment>
<protein>
    <submittedName>
        <fullName evidence="6">LysR family transcriptional regulator</fullName>
    </submittedName>
</protein>
<accession>A0A951Q9E9</accession>
<dbReference type="Pfam" id="PF00126">
    <property type="entry name" value="HTH_1"/>
    <property type="match status" value="1"/>
</dbReference>
<dbReference type="InterPro" id="IPR005119">
    <property type="entry name" value="LysR_subst-bd"/>
</dbReference>
<dbReference type="AlphaFoldDB" id="A0A951Q9E9"/>
<keyword evidence="2" id="KW-0805">Transcription regulation</keyword>
<dbReference type="Proteomes" id="UP000757435">
    <property type="component" value="Unassembled WGS sequence"/>
</dbReference>
<dbReference type="SUPFAM" id="SSF53850">
    <property type="entry name" value="Periplasmic binding protein-like II"/>
    <property type="match status" value="1"/>
</dbReference>
<dbReference type="CDD" id="cd05466">
    <property type="entry name" value="PBP2_LTTR_substrate"/>
    <property type="match status" value="1"/>
</dbReference>
<dbReference type="InterPro" id="IPR036388">
    <property type="entry name" value="WH-like_DNA-bd_sf"/>
</dbReference>
<evidence type="ECO:0000256" key="4">
    <source>
        <dbReference type="ARBA" id="ARBA00023163"/>
    </source>
</evidence>
<evidence type="ECO:0000313" key="7">
    <source>
        <dbReference type="Proteomes" id="UP000757435"/>
    </source>
</evidence>
<feature type="domain" description="HTH lysR-type" evidence="5">
    <location>
        <begin position="6"/>
        <end position="63"/>
    </location>
</feature>
<comment type="similarity">
    <text evidence="1">Belongs to the LysR transcriptional regulatory family.</text>
</comment>
<dbReference type="PANTHER" id="PTHR30419">
    <property type="entry name" value="HTH-TYPE TRANSCRIPTIONAL REGULATOR YBHD"/>
    <property type="match status" value="1"/>
</dbReference>
<evidence type="ECO:0000256" key="1">
    <source>
        <dbReference type="ARBA" id="ARBA00009437"/>
    </source>
</evidence>
<dbReference type="GO" id="GO:0005829">
    <property type="term" value="C:cytosol"/>
    <property type="evidence" value="ECO:0007669"/>
    <property type="project" value="TreeGrafter"/>
</dbReference>
<organism evidence="6 7">
    <name type="scientific">Drouetiella hepatica Uher 2000/2452</name>
    <dbReference type="NCBI Taxonomy" id="904376"/>
    <lineage>
        <taxon>Bacteria</taxon>
        <taxon>Bacillati</taxon>
        <taxon>Cyanobacteriota</taxon>
        <taxon>Cyanophyceae</taxon>
        <taxon>Oculatellales</taxon>
        <taxon>Oculatellaceae</taxon>
        <taxon>Drouetiella</taxon>
    </lineage>
</organism>
<name>A0A951Q9E9_9CYAN</name>
<dbReference type="PROSITE" id="PS50931">
    <property type="entry name" value="HTH_LYSR"/>
    <property type="match status" value="1"/>
</dbReference>
<dbReference type="GO" id="GO:0003700">
    <property type="term" value="F:DNA-binding transcription factor activity"/>
    <property type="evidence" value="ECO:0007669"/>
    <property type="project" value="InterPro"/>
</dbReference>